<keyword evidence="1" id="KW-1133">Transmembrane helix</keyword>
<keyword evidence="1" id="KW-0472">Membrane</keyword>
<dbReference type="InterPro" id="IPR012495">
    <property type="entry name" value="TadE-like_dom"/>
</dbReference>
<dbReference type="RefSeq" id="WP_245618252.1">
    <property type="nucleotide sequence ID" value="NZ_AVPL01000011.1"/>
</dbReference>
<name>A0A0A0K0N1_9MICO</name>
<dbReference type="AlphaFoldDB" id="A0A0A0K0N1"/>
<evidence type="ECO:0000313" key="4">
    <source>
        <dbReference type="Proteomes" id="UP000030013"/>
    </source>
</evidence>
<sequence>MIEAVIGIPAFMLFIGLIIAAGRFTIAQHSVESAANAAARAASISRTQEQAQGAASSSAATTLNNQGLKCSSKSVSVDTTGFAAPVGTPARVTATVTCQVQVADLAVPGLPGTLSVEATMASAIDTYRER</sequence>
<evidence type="ECO:0000259" key="2">
    <source>
        <dbReference type="Pfam" id="PF07811"/>
    </source>
</evidence>
<evidence type="ECO:0000256" key="1">
    <source>
        <dbReference type="SAM" id="Phobius"/>
    </source>
</evidence>
<accession>A0A0A0K0N1</accession>
<organism evidence="3 4">
    <name type="scientific">Knoellia aerolata DSM 18566</name>
    <dbReference type="NCBI Taxonomy" id="1385519"/>
    <lineage>
        <taxon>Bacteria</taxon>
        <taxon>Bacillati</taxon>
        <taxon>Actinomycetota</taxon>
        <taxon>Actinomycetes</taxon>
        <taxon>Micrococcales</taxon>
        <taxon>Intrasporangiaceae</taxon>
        <taxon>Knoellia</taxon>
    </lineage>
</organism>
<dbReference type="EMBL" id="AVPL01000011">
    <property type="protein sequence ID" value="KGN41897.1"/>
    <property type="molecule type" value="Genomic_DNA"/>
</dbReference>
<feature type="transmembrane region" description="Helical" evidence="1">
    <location>
        <begin position="6"/>
        <end position="26"/>
    </location>
</feature>
<proteinExistence type="predicted"/>
<feature type="domain" description="TadE-like" evidence="2">
    <location>
        <begin position="1"/>
        <end position="40"/>
    </location>
</feature>
<keyword evidence="4" id="KW-1185">Reference proteome</keyword>
<comment type="caution">
    <text evidence="3">The sequence shown here is derived from an EMBL/GenBank/DDBJ whole genome shotgun (WGS) entry which is preliminary data.</text>
</comment>
<reference evidence="3 4" key="1">
    <citation type="submission" date="2013-08" db="EMBL/GenBank/DDBJ databases">
        <title>The genome sequence of Knoellia aerolata.</title>
        <authorList>
            <person name="Zhu W."/>
            <person name="Wang G."/>
        </authorList>
    </citation>
    <scope>NUCLEOTIDE SEQUENCE [LARGE SCALE GENOMIC DNA]</scope>
    <source>
        <strain evidence="3 4">DSM 18566</strain>
    </source>
</reference>
<protein>
    <recommendedName>
        <fullName evidence="2">TadE-like domain-containing protein</fullName>
    </recommendedName>
</protein>
<keyword evidence="1" id="KW-0812">Transmembrane</keyword>
<dbReference type="Proteomes" id="UP000030013">
    <property type="component" value="Unassembled WGS sequence"/>
</dbReference>
<evidence type="ECO:0000313" key="3">
    <source>
        <dbReference type="EMBL" id="KGN41897.1"/>
    </source>
</evidence>
<dbReference type="STRING" id="1385519.N801_04225"/>
<dbReference type="eggNOG" id="COG4961">
    <property type="taxonomic scope" value="Bacteria"/>
</dbReference>
<dbReference type="Pfam" id="PF07811">
    <property type="entry name" value="TadE"/>
    <property type="match status" value="1"/>
</dbReference>
<gene>
    <name evidence="3" type="ORF">N801_04225</name>
</gene>